<keyword evidence="1" id="KW-0479">Metal-binding</keyword>
<sequence>MADPFLREVAPLVQPLPMHAAGRGEEFSADAQREKARRDWEAMLDDEDGFRIPIGVRIEDSLDTGGLQMASVHEFIPESNKGFQMLQRMGWKGAGLGKNETGIQEPISGGVEAGLRIGLGKQQQDDQFTSAENVQRKQLESELQANEAEERTKWREELVEAQQRISADVQASRRPLYCETCHKQYNSASELEVHLSSYDHHHRKRLIEMRQEEMGRTKRDRDKRERKRLDKEAARLNQQIQRAQQTHAVLPSSNDPPPPPPDDSCDLVPPPPLEPSPSFPPSFQAMQAPAVPPAQGHGVQMSLGRKAPLIGKAPAAFHQPKAAPFSQNSSAKHRKLQPAVAAFQMDDDEDD</sequence>
<keyword evidence="7" id="KW-1185">Reference proteome</keyword>
<feature type="compositionally biased region" description="Polar residues" evidence="3">
    <location>
        <begin position="238"/>
        <end position="247"/>
    </location>
</feature>
<reference evidence="6 7" key="1">
    <citation type="journal article" date="2024" name="Nat. Commun.">
        <title>Phylogenomics reveals the evolutionary origins of lichenization in chlorophyte algae.</title>
        <authorList>
            <person name="Puginier C."/>
            <person name="Libourel C."/>
            <person name="Otte J."/>
            <person name="Skaloud P."/>
            <person name="Haon M."/>
            <person name="Grisel S."/>
            <person name="Petersen M."/>
            <person name="Berrin J.G."/>
            <person name="Delaux P.M."/>
            <person name="Dal Grande F."/>
            <person name="Keller J."/>
        </authorList>
    </citation>
    <scope>NUCLEOTIDE SEQUENCE [LARGE SCALE GENOMIC DNA]</scope>
    <source>
        <strain evidence="6 7">SAG 2036</strain>
    </source>
</reference>
<evidence type="ECO:0000313" key="7">
    <source>
        <dbReference type="Proteomes" id="UP001465755"/>
    </source>
</evidence>
<gene>
    <name evidence="6" type="ORF">WJX73_003521</name>
</gene>
<evidence type="ECO:0000256" key="2">
    <source>
        <dbReference type="SAM" id="Coils"/>
    </source>
</evidence>
<dbReference type="SMART" id="SM00443">
    <property type="entry name" value="G_patch"/>
    <property type="match status" value="1"/>
</dbReference>
<dbReference type="AlphaFoldDB" id="A0AAW1NVV6"/>
<dbReference type="GO" id="GO:0008270">
    <property type="term" value="F:zinc ion binding"/>
    <property type="evidence" value="ECO:0007669"/>
    <property type="project" value="UniProtKB-KW"/>
</dbReference>
<dbReference type="InterPro" id="IPR013087">
    <property type="entry name" value="Znf_C2H2_type"/>
</dbReference>
<dbReference type="PANTHER" id="PTHR47251:SF1">
    <property type="entry name" value="FINGER DOMAIN PROTEIN, PUTATIVE (AFU_ORTHOLOGUE AFUA_3G04180)-RELATED"/>
    <property type="match status" value="1"/>
</dbReference>
<dbReference type="PROSITE" id="PS50174">
    <property type="entry name" value="G_PATCH"/>
    <property type="match status" value="1"/>
</dbReference>
<dbReference type="InterPro" id="IPR000467">
    <property type="entry name" value="G_patch_dom"/>
</dbReference>
<dbReference type="SUPFAM" id="SSF57667">
    <property type="entry name" value="beta-beta-alpha zinc fingers"/>
    <property type="match status" value="1"/>
</dbReference>
<dbReference type="Pfam" id="PF01585">
    <property type="entry name" value="G-patch"/>
    <property type="match status" value="1"/>
</dbReference>
<name>A0AAW1NVV6_9CHLO</name>
<comment type="caution">
    <text evidence="6">The sequence shown here is derived from an EMBL/GenBank/DDBJ whole genome shotgun (WGS) entry which is preliminary data.</text>
</comment>
<evidence type="ECO:0000256" key="3">
    <source>
        <dbReference type="SAM" id="MobiDB-lite"/>
    </source>
</evidence>
<evidence type="ECO:0000256" key="1">
    <source>
        <dbReference type="PROSITE-ProRule" id="PRU00042"/>
    </source>
</evidence>
<feature type="domain" description="G-patch" evidence="5">
    <location>
        <begin position="78"/>
        <end position="124"/>
    </location>
</feature>
<feature type="compositionally biased region" description="Low complexity" evidence="3">
    <location>
        <begin position="281"/>
        <end position="295"/>
    </location>
</feature>
<feature type="region of interest" description="Disordered" evidence="3">
    <location>
        <begin position="313"/>
        <end position="351"/>
    </location>
</feature>
<dbReference type="PANTHER" id="PTHR47251">
    <property type="entry name" value="FINGER DOMAIN PROTEIN, PUTATIVE (AFU_ORTHOLOGUE AFUA_3G04180)-RELATED"/>
    <property type="match status" value="1"/>
</dbReference>
<feature type="region of interest" description="Disordered" evidence="3">
    <location>
        <begin position="238"/>
        <end position="300"/>
    </location>
</feature>
<evidence type="ECO:0000259" key="5">
    <source>
        <dbReference type="PROSITE" id="PS50174"/>
    </source>
</evidence>
<evidence type="ECO:0008006" key="8">
    <source>
        <dbReference type="Google" id="ProtNLM"/>
    </source>
</evidence>
<dbReference type="PROSITE" id="PS00028">
    <property type="entry name" value="ZINC_FINGER_C2H2_1"/>
    <property type="match status" value="1"/>
</dbReference>
<accession>A0AAW1NVV6</accession>
<keyword evidence="1" id="KW-0862">Zinc</keyword>
<dbReference type="EMBL" id="JALJOQ010000114">
    <property type="protein sequence ID" value="KAK9796669.1"/>
    <property type="molecule type" value="Genomic_DNA"/>
</dbReference>
<evidence type="ECO:0000259" key="4">
    <source>
        <dbReference type="PROSITE" id="PS50157"/>
    </source>
</evidence>
<organism evidence="6 7">
    <name type="scientific">Symbiochloris irregularis</name>
    <dbReference type="NCBI Taxonomy" id="706552"/>
    <lineage>
        <taxon>Eukaryota</taxon>
        <taxon>Viridiplantae</taxon>
        <taxon>Chlorophyta</taxon>
        <taxon>core chlorophytes</taxon>
        <taxon>Trebouxiophyceae</taxon>
        <taxon>Trebouxiales</taxon>
        <taxon>Trebouxiaceae</taxon>
        <taxon>Symbiochloris</taxon>
    </lineage>
</organism>
<feature type="compositionally biased region" description="Pro residues" evidence="3">
    <location>
        <begin position="254"/>
        <end position="280"/>
    </location>
</feature>
<dbReference type="InterPro" id="IPR036236">
    <property type="entry name" value="Znf_C2H2_sf"/>
</dbReference>
<proteinExistence type="predicted"/>
<evidence type="ECO:0000313" key="6">
    <source>
        <dbReference type="EMBL" id="KAK9796669.1"/>
    </source>
</evidence>
<dbReference type="Proteomes" id="UP001465755">
    <property type="component" value="Unassembled WGS sequence"/>
</dbReference>
<feature type="domain" description="C2H2-type" evidence="4">
    <location>
        <begin position="176"/>
        <end position="205"/>
    </location>
</feature>
<feature type="coiled-coil region" evidence="2">
    <location>
        <begin position="131"/>
        <end position="164"/>
    </location>
</feature>
<protein>
    <recommendedName>
        <fullName evidence="8">G-patch domain-containing protein</fullName>
    </recommendedName>
</protein>
<dbReference type="GO" id="GO:0003676">
    <property type="term" value="F:nucleic acid binding"/>
    <property type="evidence" value="ECO:0007669"/>
    <property type="project" value="InterPro"/>
</dbReference>
<dbReference type="PROSITE" id="PS50157">
    <property type="entry name" value="ZINC_FINGER_C2H2_2"/>
    <property type="match status" value="1"/>
</dbReference>
<keyword evidence="2" id="KW-0175">Coiled coil</keyword>
<keyword evidence="1" id="KW-0863">Zinc-finger</keyword>
<feature type="region of interest" description="Disordered" evidence="3">
    <location>
        <begin position="208"/>
        <end position="227"/>
    </location>
</feature>